<dbReference type="SUPFAM" id="SSF53335">
    <property type="entry name" value="S-adenosyl-L-methionine-dependent methyltransferases"/>
    <property type="match status" value="1"/>
</dbReference>
<dbReference type="Gene3D" id="3.40.50.150">
    <property type="entry name" value="Vaccinia Virus protein VP39"/>
    <property type="match status" value="1"/>
</dbReference>
<dbReference type="PANTHER" id="PTHR43832:SF1">
    <property type="entry name" value="S-ADENOSYL-L-METHIONINE-DEPENDENT METHYLTRANSFERASES SUPERFAMILY PROTEIN"/>
    <property type="match status" value="1"/>
</dbReference>
<dbReference type="Pfam" id="PF02353">
    <property type="entry name" value="CMAS"/>
    <property type="match status" value="1"/>
</dbReference>
<dbReference type="Proteomes" id="UP000198575">
    <property type="component" value="Unassembled WGS sequence"/>
</dbReference>
<dbReference type="PANTHER" id="PTHR43832">
    <property type="match status" value="1"/>
</dbReference>
<dbReference type="FunFam" id="3.40.50.150:FF:000554">
    <property type="entry name" value="Cation-transporting ATPase"/>
    <property type="match status" value="1"/>
</dbReference>
<dbReference type="AlphaFoldDB" id="A0A1I4WJM5"/>
<gene>
    <name evidence="1" type="ORF">SAMN05216289_10527</name>
</gene>
<dbReference type="CDD" id="cd02440">
    <property type="entry name" value="AdoMet_MTases"/>
    <property type="match status" value="1"/>
</dbReference>
<sequence length="364" mass="41760">MTTQTLSNPDRRDESAQAHESLATRWAERGRLPDALLRLGIRRMCAVRLQEESAGGVEATAERQRARVDELRASPIAIETDAANTQHYELPPAFFRLCLGRHLKYSACYWDDSTPDLDAAEARMLGLYGERAELADGQQILELGCGWGSLTLWMAARFPNARITAVSNSLPQREFIEARCRERGLANVEVITADINVLSLDSGRFDRVVSIEMFEHMRNYEHLLQRVGAWLKPGGKLFVHIFCHKTLAYPFETQGEDNWMGRHFFTGGLMPAADTLLHFQREVVIEERWLLSGTHYEKTANAWLANQDRNRDAVMQVLEEAYGPHQARLWNQRWRMFWMACAELFGYAGGSEWQVAHYRFVRAR</sequence>
<accession>A0A1I4WJM5</accession>
<protein>
    <submittedName>
        <fullName evidence="1">Cyclopropane-fatty-acyl-phospholipid synthase</fullName>
    </submittedName>
</protein>
<organism evidence="1 2">
    <name type="scientific">Dokdonella immobilis</name>
    <dbReference type="NCBI Taxonomy" id="578942"/>
    <lineage>
        <taxon>Bacteria</taxon>
        <taxon>Pseudomonadati</taxon>
        <taxon>Pseudomonadota</taxon>
        <taxon>Gammaproteobacteria</taxon>
        <taxon>Lysobacterales</taxon>
        <taxon>Rhodanobacteraceae</taxon>
        <taxon>Dokdonella</taxon>
    </lineage>
</organism>
<keyword evidence="2" id="KW-1185">Reference proteome</keyword>
<reference evidence="1 2" key="1">
    <citation type="submission" date="2016-10" db="EMBL/GenBank/DDBJ databases">
        <authorList>
            <person name="de Groot N.N."/>
        </authorList>
    </citation>
    <scope>NUCLEOTIDE SEQUENCE [LARGE SCALE GENOMIC DNA]</scope>
    <source>
        <strain evidence="1 2">CGMCC 1.7659</strain>
    </source>
</reference>
<evidence type="ECO:0000313" key="1">
    <source>
        <dbReference type="EMBL" id="SFN13159.1"/>
    </source>
</evidence>
<name>A0A1I4WJM5_9GAMM</name>
<dbReference type="InterPro" id="IPR029063">
    <property type="entry name" value="SAM-dependent_MTases_sf"/>
</dbReference>
<dbReference type="STRING" id="578942.SAMN05216289_10527"/>
<dbReference type="RefSeq" id="WP_092405660.1">
    <property type="nucleotide sequence ID" value="NZ_FOVF01000005.1"/>
</dbReference>
<proteinExistence type="predicted"/>
<evidence type="ECO:0000313" key="2">
    <source>
        <dbReference type="Proteomes" id="UP000198575"/>
    </source>
</evidence>
<dbReference type="OrthoDB" id="9782855at2"/>
<dbReference type="EMBL" id="FOVF01000005">
    <property type="protein sequence ID" value="SFN13159.1"/>
    <property type="molecule type" value="Genomic_DNA"/>
</dbReference>